<keyword evidence="4 10" id="KW-0808">Transferase</keyword>
<evidence type="ECO:0000256" key="6">
    <source>
        <dbReference type="ARBA" id="ARBA00022989"/>
    </source>
</evidence>
<dbReference type="GO" id="GO:0009103">
    <property type="term" value="P:lipopolysaccharide biosynthetic process"/>
    <property type="evidence" value="ECO:0007669"/>
    <property type="project" value="UniProtKB-ARBA"/>
</dbReference>
<dbReference type="GO" id="GO:0005886">
    <property type="term" value="C:plasma membrane"/>
    <property type="evidence" value="ECO:0007669"/>
    <property type="project" value="UniProtKB-SubCell"/>
</dbReference>
<dbReference type="AlphaFoldDB" id="A0A6N3DNV9"/>
<gene>
    <name evidence="10" type="primary">arnT_2</name>
    <name evidence="10" type="ORF">VRLFYP33_01703</name>
</gene>
<keyword evidence="6 8" id="KW-1133">Transmembrane helix</keyword>
<evidence type="ECO:0000256" key="3">
    <source>
        <dbReference type="ARBA" id="ARBA00022676"/>
    </source>
</evidence>
<feature type="transmembrane region" description="Helical" evidence="8">
    <location>
        <begin position="118"/>
        <end position="137"/>
    </location>
</feature>
<protein>
    <submittedName>
        <fullName evidence="10">Undecaprenyl phosphate-alpha-4-amino-4-deoxy-L-arabinose arabinosyl transferase</fullName>
        <ecNumber evidence="10">2.4.2.43</ecNumber>
    </submittedName>
</protein>
<keyword evidence="7 8" id="KW-0472">Membrane</keyword>
<feature type="transmembrane region" description="Helical" evidence="8">
    <location>
        <begin position="439"/>
        <end position="458"/>
    </location>
</feature>
<dbReference type="RefSeq" id="WP_021841968.1">
    <property type="nucleotide sequence ID" value="NZ_CACRUX010000059.1"/>
</dbReference>
<feature type="transmembrane region" description="Helical" evidence="8">
    <location>
        <begin position="408"/>
        <end position="427"/>
    </location>
</feature>
<feature type="transmembrane region" description="Helical" evidence="8">
    <location>
        <begin position="73"/>
        <end position="106"/>
    </location>
</feature>
<feature type="transmembrane region" description="Helical" evidence="8">
    <location>
        <begin position="212"/>
        <end position="231"/>
    </location>
</feature>
<evidence type="ECO:0000256" key="8">
    <source>
        <dbReference type="SAM" id="Phobius"/>
    </source>
</evidence>
<evidence type="ECO:0000313" key="10">
    <source>
        <dbReference type="EMBL" id="VYU30630.1"/>
    </source>
</evidence>
<keyword evidence="3 10" id="KW-0328">Glycosyltransferase</keyword>
<organism evidence="10">
    <name type="scientific">Veillonella ratti</name>
    <dbReference type="NCBI Taxonomy" id="103892"/>
    <lineage>
        <taxon>Bacteria</taxon>
        <taxon>Bacillati</taxon>
        <taxon>Bacillota</taxon>
        <taxon>Negativicutes</taxon>
        <taxon>Veillonellales</taxon>
        <taxon>Veillonellaceae</taxon>
        <taxon>Veillonella</taxon>
    </lineage>
</organism>
<dbReference type="GO" id="GO:0103015">
    <property type="term" value="F:4-amino-4-deoxy-L-arabinose transferase activity"/>
    <property type="evidence" value="ECO:0007669"/>
    <property type="project" value="UniProtKB-EC"/>
</dbReference>
<evidence type="ECO:0000256" key="2">
    <source>
        <dbReference type="ARBA" id="ARBA00022475"/>
    </source>
</evidence>
<dbReference type="Pfam" id="PF13231">
    <property type="entry name" value="PMT_2"/>
    <property type="match status" value="1"/>
</dbReference>
<evidence type="ECO:0000256" key="4">
    <source>
        <dbReference type="ARBA" id="ARBA00022679"/>
    </source>
</evidence>
<dbReference type="InterPro" id="IPR038731">
    <property type="entry name" value="RgtA/B/C-like"/>
</dbReference>
<accession>A0A6N3DNV9</accession>
<feature type="transmembrane region" description="Helical" evidence="8">
    <location>
        <begin position="376"/>
        <end position="396"/>
    </location>
</feature>
<feature type="transmembrane region" description="Helical" evidence="8">
    <location>
        <begin position="12"/>
        <end position="32"/>
    </location>
</feature>
<comment type="subcellular location">
    <subcellularLocation>
        <location evidence="1">Cell membrane</location>
        <topology evidence="1">Multi-pass membrane protein</topology>
    </subcellularLocation>
</comment>
<dbReference type="EC" id="2.4.2.43" evidence="10"/>
<dbReference type="InterPro" id="IPR050297">
    <property type="entry name" value="LipidA_mod_glycosyltrf_83"/>
</dbReference>
<dbReference type="PANTHER" id="PTHR33908">
    <property type="entry name" value="MANNOSYLTRANSFERASE YKCB-RELATED"/>
    <property type="match status" value="1"/>
</dbReference>
<reference evidence="10" key="1">
    <citation type="submission" date="2019-11" db="EMBL/GenBank/DDBJ databases">
        <authorList>
            <person name="Feng L."/>
        </authorList>
    </citation>
    <scope>NUCLEOTIDE SEQUENCE</scope>
    <source>
        <strain evidence="10">VrattiLFYP33</strain>
    </source>
</reference>
<keyword evidence="2" id="KW-1003">Cell membrane</keyword>
<sequence>MFATPFTRRDYLYLAAIGIWLLFAYGLFAWNFPITDTVESNYALSAVNMLQHQSYLSPMIYDQYWYDKPIFTYWLLMTSFSLFGISDFAARLPFILCAALNGMFMYYGMRLIAKRRDLALWCAIMLGTSLEFWYISHAILTDGYLFLFTQGILYFAYLGLRGRHVTRHMMLAYASAGLAVLTKGPVGLILPGLILIAYVALFQRDTLTWQRLFHPLGLLAFALVALPWYILMYSYHGMAFIEEFLGLHNVVRATIPEHPEQNWWFMYFVLWPVSLLPWTGLTIYELIYGERNSWFKYLLTWGLGVFIFYNLMATKYITYTFLCIIPFIILTAQGYIRLKGHLLRNIPPREVKVIAMAPDSDFCWLPQQTKSYSKNLLVLLPAFLLVAIAIIGVWLGSRTQPDVDSSQLSIALSIGAVLCVLPLLYALIRPHICRSIKAVAISTSILYVLLLCALPPIVDDASTEKLADTLALRPTTQMYYYRDYRTSLVYYTGHSVTQIIPDPDAETIWDKGKNVMPVLSEADTEKAIQGQRDYFIFVPKKYKDDFLKTSLSQHTTEFYQVENIIVFKPKAQ</sequence>
<feature type="transmembrane region" description="Helical" evidence="8">
    <location>
        <begin position="267"/>
        <end position="287"/>
    </location>
</feature>
<evidence type="ECO:0000256" key="1">
    <source>
        <dbReference type="ARBA" id="ARBA00004651"/>
    </source>
</evidence>
<evidence type="ECO:0000259" key="9">
    <source>
        <dbReference type="Pfam" id="PF13231"/>
    </source>
</evidence>
<feature type="transmembrane region" description="Helical" evidence="8">
    <location>
        <begin position="294"/>
        <end position="311"/>
    </location>
</feature>
<dbReference type="GO" id="GO:0010041">
    <property type="term" value="P:response to iron(III) ion"/>
    <property type="evidence" value="ECO:0007669"/>
    <property type="project" value="TreeGrafter"/>
</dbReference>
<keyword evidence="5 8" id="KW-0812">Transmembrane</keyword>
<feature type="domain" description="Glycosyltransferase RgtA/B/C/D-like" evidence="9">
    <location>
        <begin position="67"/>
        <end position="228"/>
    </location>
</feature>
<name>A0A6N3DNV9_9FIRM</name>
<feature type="transmembrane region" description="Helical" evidence="8">
    <location>
        <begin position="172"/>
        <end position="200"/>
    </location>
</feature>
<dbReference type="EMBL" id="CACRUX010000059">
    <property type="protein sequence ID" value="VYU30630.1"/>
    <property type="molecule type" value="Genomic_DNA"/>
</dbReference>
<dbReference type="PANTHER" id="PTHR33908:SF3">
    <property type="entry name" value="UNDECAPRENYL PHOSPHATE-ALPHA-4-AMINO-4-DEOXY-L-ARABINOSE ARABINOSYL TRANSFERASE"/>
    <property type="match status" value="1"/>
</dbReference>
<evidence type="ECO:0000256" key="7">
    <source>
        <dbReference type="ARBA" id="ARBA00023136"/>
    </source>
</evidence>
<evidence type="ECO:0000256" key="5">
    <source>
        <dbReference type="ARBA" id="ARBA00022692"/>
    </source>
</evidence>
<feature type="transmembrane region" description="Helical" evidence="8">
    <location>
        <begin position="317"/>
        <end position="336"/>
    </location>
</feature>
<proteinExistence type="predicted"/>